<gene>
    <name evidence="1" type="ORF">RS694_00320</name>
</gene>
<dbReference type="STRING" id="1484693.RS694_00320"/>
<keyword evidence="1" id="KW-0378">Hydrolase</keyword>
<dbReference type="EMBL" id="CP019239">
    <property type="protein sequence ID" value="APW41141.1"/>
    <property type="molecule type" value="Genomic_DNA"/>
</dbReference>
<dbReference type="KEGG" id="rsb:RS694_00320"/>
<dbReference type="RefSeq" id="WP_029706328.1">
    <property type="nucleotide sequence ID" value="NZ_CP019239.1"/>
</dbReference>
<dbReference type="eggNOG" id="COG3545">
    <property type="taxonomic scope" value="Bacteria"/>
</dbReference>
<name>A0A1P8K5E6_9BURK</name>
<protein>
    <submittedName>
        <fullName evidence="1">Alpha/beta hydrolase</fullName>
    </submittedName>
</protein>
<organism evidence="1 2">
    <name type="scientific">Rhodoferax saidenbachensis</name>
    <dbReference type="NCBI Taxonomy" id="1484693"/>
    <lineage>
        <taxon>Bacteria</taxon>
        <taxon>Pseudomonadati</taxon>
        <taxon>Pseudomonadota</taxon>
        <taxon>Betaproteobacteria</taxon>
        <taxon>Burkholderiales</taxon>
        <taxon>Comamonadaceae</taxon>
        <taxon>Rhodoferax</taxon>
    </lineage>
</organism>
<dbReference type="SUPFAM" id="SSF53474">
    <property type="entry name" value="alpha/beta-Hydrolases"/>
    <property type="match status" value="1"/>
</dbReference>
<dbReference type="Pfam" id="PF06821">
    <property type="entry name" value="Ser_hydrolase"/>
    <property type="match status" value="1"/>
</dbReference>
<evidence type="ECO:0000313" key="1">
    <source>
        <dbReference type="EMBL" id="APW41141.1"/>
    </source>
</evidence>
<dbReference type="Proteomes" id="UP000186110">
    <property type="component" value="Chromosome"/>
</dbReference>
<dbReference type="GO" id="GO:0016787">
    <property type="term" value="F:hydrolase activity"/>
    <property type="evidence" value="ECO:0007669"/>
    <property type="project" value="UniProtKB-KW"/>
</dbReference>
<evidence type="ECO:0000313" key="2">
    <source>
        <dbReference type="Proteomes" id="UP000186110"/>
    </source>
</evidence>
<keyword evidence="2" id="KW-1185">Reference proteome</keyword>
<accession>A0A1P8K5E6</accession>
<dbReference type="AlphaFoldDB" id="A0A1P8K5E6"/>
<proteinExistence type="predicted"/>
<sequence length="183" mass="20329">MVSPVPTVLILPGWQNSGDAHWQSRWEALYGYTRVQQHDWMQPLRGDWMAQLEEYVLAAPTPVVLVAHSLGCMLTAAWAEHSQNTHKVQAAFLVAPGDPEREELRAALKSWSPVVKQRLPFTSQLFGSTNDPYCSFARAQEFATAWGAEFVDYGACGHINGESGLGDWPDGHDRLQALIARAI</sequence>
<dbReference type="InterPro" id="IPR029058">
    <property type="entry name" value="AB_hydrolase_fold"/>
</dbReference>
<dbReference type="InterPro" id="IPR010662">
    <property type="entry name" value="RBBP9/YdeN"/>
</dbReference>
<dbReference type="Gene3D" id="3.40.50.1820">
    <property type="entry name" value="alpha/beta hydrolase"/>
    <property type="match status" value="1"/>
</dbReference>
<reference evidence="1 2" key="1">
    <citation type="submission" date="2017-01" db="EMBL/GenBank/DDBJ databases">
        <authorList>
            <person name="Mah S.A."/>
            <person name="Swanson W.J."/>
            <person name="Moy G.W."/>
            <person name="Vacquier V.D."/>
        </authorList>
    </citation>
    <scope>NUCLEOTIDE SEQUENCE [LARGE SCALE GENOMIC DNA]</scope>
    <source>
        <strain evidence="1 2">DSM 22694</strain>
    </source>
</reference>